<dbReference type="EMBL" id="RBEE01000045">
    <property type="protein sequence ID" value="RNL49675.1"/>
    <property type="molecule type" value="Genomic_DNA"/>
</dbReference>
<comment type="caution">
    <text evidence="1">The sequence shown here is derived from an EMBL/GenBank/DDBJ whole genome shotgun (WGS) entry which is preliminary data.</text>
</comment>
<dbReference type="Gene3D" id="2.160.20.120">
    <property type="match status" value="1"/>
</dbReference>
<protein>
    <submittedName>
        <fullName evidence="1">Uncharacterized protein</fullName>
    </submittedName>
</protein>
<sequence length="293" mass="32592">MLKKILTLKNMKTSNKLLISLAISLILIPIIVIAVNVRINYMDKKAALKENKKEEHFNTPSYGYISEKINKSFNAVEILDGKGLALDIVLIQEDNTGLKISEEFKNLISYNVDDNGKLQISFKGSVEQKFRRPQLYIYAPNIVGFAASRGNSLSLWVSKRDSLNLKASKIGSFWLNTDSKFNNLSLLADSVNNINLDKTSINSLNLNLINSNFKTSASSYKTLSIKALGNSNIEIDGDENNKDKYSINDLSIKTEGKSTITLTNIKTNKTSGSLSDSTYVLMPATSLKQMFKN</sequence>
<evidence type="ECO:0000313" key="1">
    <source>
        <dbReference type="EMBL" id="RNL49675.1"/>
    </source>
</evidence>
<gene>
    <name evidence="1" type="ORF">D7004_19895</name>
</gene>
<name>A0A3N0BLU8_9SPHI</name>
<accession>A0A3N0BLU8</accession>
<dbReference type="Proteomes" id="UP000274046">
    <property type="component" value="Unassembled WGS sequence"/>
</dbReference>
<keyword evidence="2" id="KW-1185">Reference proteome</keyword>
<evidence type="ECO:0000313" key="2">
    <source>
        <dbReference type="Proteomes" id="UP000274046"/>
    </source>
</evidence>
<proteinExistence type="predicted"/>
<reference evidence="1 2" key="1">
    <citation type="submission" date="2018-10" db="EMBL/GenBank/DDBJ databases">
        <title>Genome sequencing of Pedobacter jejuensis TNB23.</title>
        <authorList>
            <person name="Cho Y.-J."/>
            <person name="Cho A."/>
            <person name="Kim O.-S."/>
        </authorList>
    </citation>
    <scope>NUCLEOTIDE SEQUENCE [LARGE SCALE GENOMIC DNA]</scope>
    <source>
        <strain evidence="1 2">TNB23</strain>
    </source>
</reference>
<organism evidence="1 2">
    <name type="scientific">Pedobacter jejuensis</name>
    <dbReference type="NCBI Taxonomy" id="1268550"/>
    <lineage>
        <taxon>Bacteria</taxon>
        <taxon>Pseudomonadati</taxon>
        <taxon>Bacteroidota</taxon>
        <taxon>Sphingobacteriia</taxon>
        <taxon>Sphingobacteriales</taxon>
        <taxon>Sphingobacteriaceae</taxon>
        <taxon>Pedobacter</taxon>
    </lineage>
</organism>
<dbReference type="AlphaFoldDB" id="A0A3N0BLU8"/>